<evidence type="ECO:0000313" key="3">
    <source>
        <dbReference type="EMBL" id="PZN72952.1"/>
    </source>
</evidence>
<name>A0A2W4QLL0_9GAMM</name>
<dbReference type="NCBIfam" id="TIGR01552">
    <property type="entry name" value="phd_fam"/>
    <property type="match status" value="1"/>
</dbReference>
<comment type="similarity">
    <text evidence="1 2">Belongs to the phD/YefM antitoxin family.</text>
</comment>
<comment type="caution">
    <text evidence="3">The sequence shown here is derived from an EMBL/GenBank/DDBJ whole genome shotgun (WGS) entry which is preliminary data.</text>
</comment>
<dbReference type="InterPro" id="IPR006442">
    <property type="entry name" value="Antitoxin_Phd/YefM"/>
</dbReference>
<accession>A0A2W4QLL0</accession>
<dbReference type="EMBL" id="QJPH01000471">
    <property type="protein sequence ID" value="PZN72952.1"/>
    <property type="molecule type" value="Genomic_DNA"/>
</dbReference>
<comment type="function">
    <text evidence="2">Antitoxin component of a type II toxin-antitoxin (TA) system.</text>
</comment>
<evidence type="ECO:0000256" key="2">
    <source>
        <dbReference type="RuleBase" id="RU362080"/>
    </source>
</evidence>
<protein>
    <recommendedName>
        <fullName evidence="2">Antitoxin</fullName>
    </recommendedName>
</protein>
<dbReference type="SUPFAM" id="SSF143120">
    <property type="entry name" value="YefM-like"/>
    <property type="match status" value="1"/>
</dbReference>
<proteinExistence type="inferred from homology"/>
<organism evidence="3 4">
    <name type="scientific">Candidatus Methylumidiphilus alinenensis</name>
    <dbReference type="NCBI Taxonomy" id="2202197"/>
    <lineage>
        <taxon>Bacteria</taxon>
        <taxon>Pseudomonadati</taxon>
        <taxon>Pseudomonadota</taxon>
        <taxon>Gammaproteobacteria</taxon>
        <taxon>Methylococcales</taxon>
        <taxon>Candidatus Methylumidiphilus</taxon>
    </lineage>
</organism>
<gene>
    <name evidence="3" type="ORF">DM484_23535</name>
</gene>
<dbReference type="Pfam" id="PF02604">
    <property type="entry name" value="PhdYeFM_antitox"/>
    <property type="match status" value="1"/>
</dbReference>
<dbReference type="InterPro" id="IPR036165">
    <property type="entry name" value="YefM-like_sf"/>
</dbReference>
<reference evidence="3 4" key="1">
    <citation type="journal article" date="2018" name="Aquat. Microb. Ecol.">
        <title>Gammaproteobacterial methanotrophs dominate.</title>
        <authorList>
            <person name="Rissanen A.J."/>
            <person name="Saarenheimo J."/>
            <person name="Tiirola M."/>
            <person name="Peura S."/>
            <person name="Aalto S.L."/>
            <person name="Karvinen A."/>
            <person name="Nykanen H."/>
        </authorList>
    </citation>
    <scope>NUCLEOTIDE SEQUENCE [LARGE SCALE GENOMIC DNA]</scope>
    <source>
        <strain evidence="3">AMbin10</strain>
    </source>
</reference>
<evidence type="ECO:0000313" key="4">
    <source>
        <dbReference type="Proteomes" id="UP000249396"/>
    </source>
</evidence>
<dbReference type="Proteomes" id="UP000249396">
    <property type="component" value="Unassembled WGS sequence"/>
</dbReference>
<evidence type="ECO:0000256" key="1">
    <source>
        <dbReference type="ARBA" id="ARBA00009981"/>
    </source>
</evidence>
<dbReference type="AlphaFoldDB" id="A0A2W4QLL0"/>
<sequence length="95" mass="10809">MSQISPLEDIRSVTDLKRNTREILDHLHESGRPVFLTVNGRADSVLLDVRAYEKLLQAGNLAQLLAPAERDIVGGKTRPMREFIEEFKRDRKIPG</sequence>